<dbReference type="InterPro" id="IPR011324">
    <property type="entry name" value="Cytotoxic_necrot_fac-like_cat"/>
</dbReference>
<dbReference type="GO" id="GO:0006935">
    <property type="term" value="P:chemotaxis"/>
    <property type="evidence" value="ECO:0007669"/>
    <property type="project" value="UniProtKB-UniRule"/>
</dbReference>
<dbReference type="AlphaFoldDB" id="A0A097ARS2"/>
<dbReference type="Gene3D" id="3.30.1330.200">
    <property type="match status" value="1"/>
</dbReference>
<comment type="function">
    <text evidence="3">Probably deamidates glutamine residues to glutamate on methyl-accepting chemotaxis receptors (MCPs), playing an important role in chemotaxis.</text>
</comment>
<reference evidence="5" key="1">
    <citation type="journal article" date="2015" name="Genome Announc.">
        <title>Whole-Genome Sequences of 80 Environmental and Clinical Isolates of Burkholderia pseudomallei.</title>
        <authorList>
            <person name="Johnson S.L."/>
            <person name="Baker A.L."/>
            <person name="Chain P.S."/>
            <person name="Currie B.J."/>
            <person name="Daligault H.E."/>
            <person name="Davenport K.W."/>
            <person name="Davis C.B."/>
            <person name="Inglis T.J."/>
            <person name="Kaestli M."/>
            <person name="Koren S."/>
            <person name="Mayo M."/>
            <person name="Merritt A.J."/>
            <person name="Price E.P."/>
            <person name="Sarovich D.S."/>
            <person name="Warner J."/>
            <person name="Rosovitz M.J."/>
        </authorList>
    </citation>
    <scope>NUCLEOTIDE SEQUENCE [LARGE SCALE GENOMIC DNA]</scope>
    <source>
        <strain evidence="5">DSM 2030</strain>
    </source>
</reference>
<protein>
    <recommendedName>
        <fullName evidence="3">Probable chemoreceptor glutamine deamidase CheD</fullName>
        <ecNumber evidence="3">3.5.1.44</ecNumber>
    </recommendedName>
</protein>
<dbReference type="HAMAP" id="MF_01440">
    <property type="entry name" value="CheD"/>
    <property type="match status" value="1"/>
</dbReference>
<proteinExistence type="inferred from homology"/>
<dbReference type="OrthoDB" id="9807202at2"/>
<dbReference type="InterPro" id="IPR038592">
    <property type="entry name" value="CheD-like_sf"/>
</dbReference>
<comment type="catalytic activity">
    <reaction evidence="3">
        <text>L-glutaminyl-[protein] + H2O = L-glutamyl-[protein] + NH4(+)</text>
        <dbReference type="Rhea" id="RHEA:16441"/>
        <dbReference type="Rhea" id="RHEA-COMP:10207"/>
        <dbReference type="Rhea" id="RHEA-COMP:10208"/>
        <dbReference type="ChEBI" id="CHEBI:15377"/>
        <dbReference type="ChEBI" id="CHEBI:28938"/>
        <dbReference type="ChEBI" id="CHEBI:29973"/>
        <dbReference type="ChEBI" id="CHEBI:30011"/>
        <dbReference type="EC" id="3.5.1.44"/>
    </reaction>
</comment>
<dbReference type="PANTHER" id="PTHR35147:SF1">
    <property type="entry name" value="CHEMORECEPTOR GLUTAMINE DEAMIDASE CHED-RELATED"/>
    <property type="match status" value="1"/>
</dbReference>
<dbReference type="RefSeq" id="WP_049685253.1">
    <property type="nucleotide sequence ID" value="NZ_CP009170.1"/>
</dbReference>
<dbReference type="PROSITE" id="PS51257">
    <property type="entry name" value="PROKAR_LIPOPROTEIN"/>
    <property type="match status" value="1"/>
</dbReference>
<dbReference type="EMBL" id="CP009170">
    <property type="protein sequence ID" value="AIS52504.1"/>
    <property type="molecule type" value="Genomic_DNA"/>
</dbReference>
<keyword evidence="1 3" id="KW-0145">Chemotaxis</keyword>
<comment type="similarity">
    <text evidence="3">Belongs to the CheD family.</text>
</comment>
<keyword evidence="5" id="KW-1185">Reference proteome</keyword>
<dbReference type="GO" id="GO:0050568">
    <property type="term" value="F:protein-glutamine glutaminase activity"/>
    <property type="evidence" value="ECO:0007669"/>
    <property type="project" value="UniProtKB-UniRule"/>
</dbReference>
<dbReference type="Pfam" id="PF03975">
    <property type="entry name" value="CheD"/>
    <property type="match status" value="1"/>
</dbReference>
<dbReference type="Proteomes" id="UP000029669">
    <property type="component" value="Chromosome"/>
</dbReference>
<dbReference type="KEGG" id="tki:TKV_c13330"/>
<dbReference type="SUPFAM" id="SSF64438">
    <property type="entry name" value="CNF1/YfiH-like putative cysteine hydrolases"/>
    <property type="match status" value="1"/>
</dbReference>
<keyword evidence="4" id="KW-0675">Receptor</keyword>
<dbReference type="CDD" id="cd16352">
    <property type="entry name" value="CheD"/>
    <property type="match status" value="1"/>
</dbReference>
<dbReference type="PANTHER" id="PTHR35147">
    <property type="entry name" value="CHEMORECEPTOR GLUTAMINE DEAMIDASE CHED-RELATED"/>
    <property type="match status" value="1"/>
</dbReference>
<gene>
    <name evidence="3 4" type="primary">cheD</name>
    <name evidence="4" type="ORF">TKV_c13330</name>
</gene>
<evidence type="ECO:0000256" key="2">
    <source>
        <dbReference type="ARBA" id="ARBA00022801"/>
    </source>
</evidence>
<accession>A0A097ARS2</accession>
<evidence type="ECO:0000256" key="1">
    <source>
        <dbReference type="ARBA" id="ARBA00022500"/>
    </source>
</evidence>
<evidence type="ECO:0000313" key="4">
    <source>
        <dbReference type="EMBL" id="AIS52504.1"/>
    </source>
</evidence>
<sequence>MENKIYRVGMADAKVTQSPGILTTIGLGSCVGIVLYDPLTKIAGLVHIMLPYSNKISDNSNKLKFADTGIQILIEEMVKIGANPKRLVSKIAGGAQMFSSKINSDIMNIGERNAIATKEVLNKLGIPIIAEDIGGNYGRTIEFYSEDGRLLVKTIGYGSKYI</sequence>
<dbReference type="EC" id="3.5.1.44" evidence="3"/>
<evidence type="ECO:0000313" key="5">
    <source>
        <dbReference type="Proteomes" id="UP000029669"/>
    </source>
</evidence>
<dbReference type="HOGENOM" id="CLU_087854_2_0_9"/>
<keyword evidence="2 3" id="KW-0378">Hydrolase</keyword>
<dbReference type="InterPro" id="IPR005659">
    <property type="entry name" value="Chemorcpt_Glu_NH3ase_CheD"/>
</dbReference>
<dbReference type="STRING" id="2325.TKV_c13330"/>
<organism evidence="4 5">
    <name type="scientific">Thermoanaerobacter kivui</name>
    <name type="common">Acetogenium kivui</name>
    <dbReference type="NCBI Taxonomy" id="2325"/>
    <lineage>
        <taxon>Bacteria</taxon>
        <taxon>Bacillati</taxon>
        <taxon>Bacillota</taxon>
        <taxon>Clostridia</taxon>
        <taxon>Thermoanaerobacterales</taxon>
        <taxon>Thermoanaerobacteraceae</taxon>
        <taxon>Thermoanaerobacter</taxon>
    </lineage>
</organism>
<name>A0A097ARS2_THEKI</name>
<evidence type="ECO:0000256" key="3">
    <source>
        <dbReference type="HAMAP-Rule" id="MF_01440"/>
    </source>
</evidence>
<dbReference type="eggNOG" id="COG1871">
    <property type="taxonomic scope" value="Bacteria"/>
</dbReference>